<proteinExistence type="predicted"/>
<gene>
    <name evidence="1" type="primary">WBGene00283799</name>
</gene>
<sequence length="69" mass="8085">MTPCNWPLTGLRSWKELKRRERRDDHSAAAGRLFEFERFEKCGGSTAPNDRNESWMDAISNLLLHHKTI</sequence>
<evidence type="ECO:0000313" key="2">
    <source>
        <dbReference type="Proteomes" id="UP000005239"/>
    </source>
</evidence>
<keyword evidence="2" id="KW-1185">Reference proteome</keyword>
<reference evidence="2" key="1">
    <citation type="journal article" date="2008" name="Nat. Genet.">
        <title>The Pristionchus pacificus genome provides a unique perspective on nematode lifestyle and parasitism.</title>
        <authorList>
            <person name="Dieterich C."/>
            <person name="Clifton S.W."/>
            <person name="Schuster L.N."/>
            <person name="Chinwalla A."/>
            <person name="Delehaunty K."/>
            <person name="Dinkelacker I."/>
            <person name="Fulton L."/>
            <person name="Fulton R."/>
            <person name="Godfrey J."/>
            <person name="Minx P."/>
            <person name="Mitreva M."/>
            <person name="Roeseler W."/>
            <person name="Tian H."/>
            <person name="Witte H."/>
            <person name="Yang S.P."/>
            <person name="Wilson R.K."/>
            <person name="Sommer R.J."/>
        </authorList>
    </citation>
    <scope>NUCLEOTIDE SEQUENCE [LARGE SCALE GENOMIC DNA]</scope>
    <source>
        <strain evidence="2">PS312</strain>
    </source>
</reference>
<name>A0A2A6BY16_PRIPA</name>
<dbReference type="EnsemblMetazoa" id="PPA45430.1">
    <property type="protein sequence ID" value="PPA45430.1"/>
    <property type="gene ID" value="WBGene00283799"/>
</dbReference>
<accession>A0A2A6BY16</accession>
<dbReference type="Proteomes" id="UP000005239">
    <property type="component" value="Unassembled WGS sequence"/>
</dbReference>
<dbReference type="AlphaFoldDB" id="A0A2A6BY16"/>
<evidence type="ECO:0000313" key="1">
    <source>
        <dbReference type="EnsemblMetazoa" id="PPA45430.1"/>
    </source>
</evidence>
<reference evidence="1" key="2">
    <citation type="submission" date="2022-06" db="UniProtKB">
        <authorList>
            <consortium name="EnsemblMetazoa"/>
        </authorList>
    </citation>
    <scope>IDENTIFICATION</scope>
    <source>
        <strain evidence="1">PS312</strain>
    </source>
</reference>
<protein>
    <submittedName>
        <fullName evidence="1">Uncharacterized protein</fullName>
    </submittedName>
</protein>
<accession>A0A8R1Z4K7</accession>
<organism evidence="1 2">
    <name type="scientific">Pristionchus pacificus</name>
    <name type="common">Parasitic nematode worm</name>
    <dbReference type="NCBI Taxonomy" id="54126"/>
    <lineage>
        <taxon>Eukaryota</taxon>
        <taxon>Metazoa</taxon>
        <taxon>Ecdysozoa</taxon>
        <taxon>Nematoda</taxon>
        <taxon>Chromadorea</taxon>
        <taxon>Rhabditida</taxon>
        <taxon>Rhabditina</taxon>
        <taxon>Diplogasteromorpha</taxon>
        <taxon>Diplogasteroidea</taxon>
        <taxon>Neodiplogasteridae</taxon>
        <taxon>Pristionchus</taxon>
    </lineage>
</organism>